<evidence type="ECO:0000313" key="6">
    <source>
        <dbReference type="Proteomes" id="UP000758155"/>
    </source>
</evidence>
<dbReference type="GO" id="GO:0008270">
    <property type="term" value="F:zinc ion binding"/>
    <property type="evidence" value="ECO:0007669"/>
    <property type="project" value="InterPro"/>
</dbReference>
<proteinExistence type="predicted"/>
<comment type="caution">
    <text evidence="5">The sequence shown here is derived from an EMBL/GenBank/DDBJ whole genome shotgun (WGS) entry which is preliminary data.</text>
</comment>
<evidence type="ECO:0000256" key="3">
    <source>
        <dbReference type="SAM" id="SignalP"/>
    </source>
</evidence>
<feature type="chain" id="PRO_5040185197" description="Xylanolytic transcriptional activator regulatory domain-containing protein" evidence="3">
    <location>
        <begin position="29"/>
        <end position="372"/>
    </location>
</feature>
<dbReference type="AlphaFoldDB" id="A0A9P4WK35"/>
<reference evidence="5" key="1">
    <citation type="submission" date="2019-04" db="EMBL/GenBank/DDBJ databases">
        <title>Sequencing of skin fungus with MAO and IRED activity.</title>
        <authorList>
            <person name="Marsaioli A.J."/>
            <person name="Bonatto J.M.C."/>
            <person name="Reis Junior O."/>
        </authorList>
    </citation>
    <scope>NUCLEOTIDE SEQUENCE</scope>
    <source>
        <strain evidence="5">28M1</strain>
    </source>
</reference>
<dbReference type="GO" id="GO:0003677">
    <property type="term" value="F:DNA binding"/>
    <property type="evidence" value="ECO:0007669"/>
    <property type="project" value="InterPro"/>
</dbReference>
<dbReference type="GO" id="GO:0006351">
    <property type="term" value="P:DNA-templated transcription"/>
    <property type="evidence" value="ECO:0007669"/>
    <property type="project" value="InterPro"/>
</dbReference>
<protein>
    <recommendedName>
        <fullName evidence="4">Xylanolytic transcriptional activator regulatory domain-containing protein</fullName>
    </recommendedName>
</protein>
<sequence length="372" mass="41007">MAGLCSKDVTASCLVLMVLAVGTQYAQLESTQRNSGRSAGDLPNVESSDSWELEVGASFYRQVAKLISEVIHSGSVLSVQVFLLLGLYYLPLDASGLGYIYLNLAIKIAIQNGMHRDISRSNLHADTKEFRRRIWWTAYCMERVVESHTQWDFLIQDCVAAAEEAIGLCHDLRTGCLGLAKSSYTEYSSCRASLLVLIAYSICCRTNKFSKALRRGFDAIREMASVGDSARSEVSLLETLESALHQLHEYDSVSGRSEATAARGPAEEGYEGFVNWYRKSGASANSGAGSSIPENEDGYRASAQNRETRPQPGLDTDDPAASGFHDNLSMDAYPFDFNLLHMDENATFPTLECSGIGNPNRELLENLFWMPR</sequence>
<dbReference type="OrthoDB" id="3789756at2759"/>
<evidence type="ECO:0000259" key="4">
    <source>
        <dbReference type="Pfam" id="PF04082"/>
    </source>
</evidence>
<evidence type="ECO:0000256" key="1">
    <source>
        <dbReference type="ARBA" id="ARBA00023242"/>
    </source>
</evidence>
<dbReference type="EMBL" id="SWKV01000068">
    <property type="protein sequence ID" value="KAF3034411.1"/>
    <property type="molecule type" value="Genomic_DNA"/>
</dbReference>
<keyword evidence="3" id="KW-0732">Signal</keyword>
<feature type="region of interest" description="Disordered" evidence="2">
    <location>
        <begin position="284"/>
        <end position="325"/>
    </location>
</feature>
<dbReference type="GO" id="GO:0003700">
    <property type="term" value="F:DNA-binding transcription factor activity"/>
    <property type="evidence" value="ECO:0007669"/>
    <property type="project" value="InterPro"/>
</dbReference>
<dbReference type="InterPro" id="IPR050987">
    <property type="entry name" value="AtrR-like"/>
</dbReference>
<keyword evidence="1" id="KW-0539">Nucleus</keyword>
<evidence type="ECO:0000256" key="2">
    <source>
        <dbReference type="SAM" id="MobiDB-lite"/>
    </source>
</evidence>
<accession>A0A9P4WK35</accession>
<gene>
    <name evidence="5" type="ORF">E8E12_005565</name>
</gene>
<feature type="domain" description="Xylanolytic transcriptional activator regulatory" evidence="4">
    <location>
        <begin position="10"/>
        <end position="144"/>
    </location>
</feature>
<name>A0A9P4WK35_9PLEO</name>
<keyword evidence="6" id="KW-1185">Reference proteome</keyword>
<dbReference type="PANTHER" id="PTHR46910">
    <property type="entry name" value="TRANSCRIPTION FACTOR PDR1"/>
    <property type="match status" value="1"/>
</dbReference>
<dbReference type="Proteomes" id="UP000758155">
    <property type="component" value="Unassembled WGS sequence"/>
</dbReference>
<organism evidence="5 6">
    <name type="scientific">Didymella heteroderae</name>
    <dbReference type="NCBI Taxonomy" id="1769908"/>
    <lineage>
        <taxon>Eukaryota</taxon>
        <taxon>Fungi</taxon>
        <taxon>Dikarya</taxon>
        <taxon>Ascomycota</taxon>
        <taxon>Pezizomycotina</taxon>
        <taxon>Dothideomycetes</taxon>
        <taxon>Pleosporomycetidae</taxon>
        <taxon>Pleosporales</taxon>
        <taxon>Pleosporineae</taxon>
        <taxon>Didymellaceae</taxon>
        <taxon>Didymella</taxon>
    </lineage>
</organism>
<evidence type="ECO:0000313" key="5">
    <source>
        <dbReference type="EMBL" id="KAF3034411.1"/>
    </source>
</evidence>
<dbReference type="CDD" id="cd12148">
    <property type="entry name" value="fungal_TF_MHR"/>
    <property type="match status" value="1"/>
</dbReference>
<dbReference type="Pfam" id="PF04082">
    <property type="entry name" value="Fungal_trans"/>
    <property type="match status" value="1"/>
</dbReference>
<dbReference type="PANTHER" id="PTHR46910:SF23">
    <property type="entry name" value="THIAMINE REPRESSIBLE GENES REGULATORY PROTEIN THI1"/>
    <property type="match status" value="1"/>
</dbReference>
<feature type="signal peptide" evidence="3">
    <location>
        <begin position="1"/>
        <end position="28"/>
    </location>
</feature>
<dbReference type="InterPro" id="IPR007219">
    <property type="entry name" value="XnlR_reg_dom"/>
</dbReference>